<dbReference type="EMBL" id="JFKA01000002">
    <property type="protein sequence ID" value="OSQ39686.1"/>
    <property type="molecule type" value="Genomic_DNA"/>
</dbReference>
<dbReference type="InterPro" id="IPR001444">
    <property type="entry name" value="Flag_bb_rod_N"/>
</dbReference>
<evidence type="ECO:0000313" key="11">
    <source>
        <dbReference type="EMBL" id="OSQ39686.1"/>
    </source>
</evidence>
<comment type="similarity">
    <text evidence="2 7">Belongs to the flagella basal body rod proteins family.</text>
</comment>
<evidence type="ECO:0000256" key="2">
    <source>
        <dbReference type="ARBA" id="ARBA00009677"/>
    </source>
</evidence>
<dbReference type="Proteomes" id="UP000193391">
    <property type="component" value="Unassembled WGS sequence"/>
</dbReference>
<dbReference type="NCBIfam" id="TIGR03506">
    <property type="entry name" value="FlgEFG_subfam"/>
    <property type="match status" value="2"/>
</dbReference>
<comment type="caution">
    <text evidence="11">The sequence shown here is derived from an EMBL/GenBank/DDBJ whole genome shotgun (WGS) entry which is preliminary data.</text>
</comment>
<reference evidence="11 12" key="1">
    <citation type="submission" date="2014-03" db="EMBL/GenBank/DDBJ databases">
        <title>The draft genome sequence of Thalassospira mesophila JCM 18969.</title>
        <authorList>
            <person name="Lai Q."/>
            <person name="Shao Z."/>
        </authorList>
    </citation>
    <scope>NUCLEOTIDE SEQUENCE [LARGE SCALE GENOMIC DNA]</scope>
    <source>
        <strain evidence="11 12">JCM 18969</strain>
    </source>
</reference>
<comment type="subunit">
    <text evidence="7">The basal body constitutes a major portion of the flagellar organelle and consists of four rings (L,P,S, and M) mounted on a central rod. The rod consists of about 26 subunits of FlgG in the distal portion, and FlgB, FlgC and FlgF are thought to build up the proximal portion of the rod with about 6 subunits each.</text>
</comment>
<evidence type="ECO:0000259" key="8">
    <source>
        <dbReference type="Pfam" id="PF00460"/>
    </source>
</evidence>
<evidence type="ECO:0000259" key="9">
    <source>
        <dbReference type="Pfam" id="PF06429"/>
    </source>
</evidence>
<dbReference type="Pfam" id="PF22692">
    <property type="entry name" value="LlgE_F_G_D1"/>
    <property type="match status" value="1"/>
</dbReference>
<dbReference type="Pfam" id="PF00460">
    <property type="entry name" value="Flg_bb_rod"/>
    <property type="match status" value="1"/>
</dbReference>
<dbReference type="STRING" id="1293891.TMES_06870"/>
<evidence type="ECO:0000256" key="6">
    <source>
        <dbReference type="NCBIfam" id="TIGR02488"/>
    </source>
</evidence>
<dbReference type="InterPro" id="IPR020013">
    <property type="entry name" value="Flagellar_FlgE/F/G"/>
</dbReference>
<dbReference type="InterPro" id="IPR010930">
    <property type="entry name" value="Flg_bb/hook_C_dom"/>
</dbReference>
<dbReference type="OrthoDB" id="9804559at2"/>
<evidence type="ECO:0000256" key="4">
    <source>
        <dbReference type="ARBA" id="ARBA00023143"/>
    </source>
</evidence>
<gene>
    <name evidence="11" type="primary">flgG</name>
    <name evidence="11" type="ORF">TMES_06870</name>
</gene>
<feature type="domain" description="Flagellar basal body rod protein N-terminal" evidence="8">
    <location>
        <begin position="4"/>
        <end position="34"/>
    </location>
</feature>
<evidence type="ECO:0000256" key="5">
    <source>
        <dbReference type="ARBA" id="ARBA00032912"/>
    </source>
</evidence>
<keyword evidence="4 7" id="KW-0975">Bacterial flagellum</keyword>
<keyword evidence="11" id="KW-0282">Flagellum</keyword>
<evidence type="ECO:0000256" key="3">
    <source>
        <dbReference type="ARBA" id="ARBA00017948"/>
    </source>
</evidence>
<dbReference type="PANTHER" id="PTHR30435:SF19">
    <property type="entry name" value="FLAGELLAR BASAL-BODY ROD PROTEIN FLGG"/>
    <property type="match status" value="1"/>
</dbReference>
<sequence length="261" mass="27485">MRSLDIGALGMMAQSTNVDVTSNNIANMTTTGYKRQRAEFQDLLYQDLRRAGSPSSDTGTIVPVGVQVGLGVKTAAIGRYTGQGSVTMTENELDVALQGRGYFQVDLPSGETAYTRDGTFKLDGNGQIVTKDGYAIQPGITVPNNATSVTINGSGEVYAEIDGQVAPQNLGQIQLATFINPAGMSALGDNLFLETDGSGTPNTGTAGSVGFGTLLQGYLESSNVNVVQEITNLIKAQRAYEMNSKSISTTDEMMSAISNLR</sequence>
<dbReference type="InterPro" id="IPR012834">
    <property type="entry name" value="FlgG_G_neg"/>
</dbReference>
<dbReference type="PANTHER" id="PTHR30435">
    <property type="entry name" value="FLAGELLAR PROTEIN"/>
    <property type="match status" value="1"/>
</dbReference>
<feature type="domain" description="Flagellar hook protein FlgE/F/G-like D1" evidence="10">
    <location>
        <begin position="96"/>
        <end position="159"/>
    </location>
</feature>
<accession>A0A1Y2L2I3</accession>
<name>A0A1Y2L2I3_9PROT</name>
<evidence type="ECO:0000259" key="10">
    <source>
        <dbReference type="Pfam" id="PF22692"/>
    </source>
</evidence>
<protein>
    <recommendedName>
        <fullName evidence="3 6">Flagellar basal-body rod protein FlgG</fullName>
    </recommendedName>
    <alternativeName>
        <fullName evidence="5 7">Distal rod protein</fullName>
    </alternativeName>
</protein>
<evidence type="ECO:0000256" key="1">
    <source>
        <dbReference type="ARBA" id="ARBA00004117"/>
    </source>
</evidence>
<evidence type="ECO:0000256" key="7">
    <source>
        <dbReference type="RuleBase" id="RU362116"/>
    </source>
</evidence>
<dbReference type="InterPro" id="IPR037925">
    <property type="entry name" value="FlgE/F/G-like"/>
</dbReference>
<feature type="domain" description="Flagellar basal-body/hook protein C-terminal" evidence="9">
    <location>
        <begin position="216"/>
        <end position="260"/>
    </location>
</feature>
<keyword evidence="12" id="KW-1185">Reference proteome</keyword>
<dbReference type="SUPFAM" id="SSF117143">
    <property type="entry name" value="Flagellar hook protein flgE"/>
    <property type="match status" value="1"/>
</dbReference>
<proteinExistence type="inferred from homology"/>
<dbReference type="AlphaFoldDB" id="A0A1Y2L2I3"/>
<evidence type="ECO:0000313" key="12">
    <source>
        <dbReference type="Proteomes" id="UP000193391"/>
    </source>
</evidence>
<dbReference type="GO" id="GO:0009426">
    <property type="term" value="C:bacterial-type flagellum basal body, distal rod"/>
    <property type="evidence" value="ECO:0007669"/>
    <property type="project" value="UniProtKB-UniRule"/>
</dbReference>
<dbReference type="RefSeq" id="WP_085580765.1">
    <property type="nucleotide sequence ID" value="NZ_JFKA01000002.1"/>
</dbReference>
<organism evidence="11 12">
    <name type="scientific">Thalassospira mesophila</name>
    <dbReference type="NCBI Taxonomy" id="1293891"/>
    <lineage>
        <taxon>Bacteria</taxon>
        <taxon>Pseudomonadati</taxon>
        <taxon>Pseudomonadota</taxon>
        <taxon>Alphaproteobacteria</taxon>
        <taxon>Rhodospirillales</taxon>
        <taxon>Thalassospiraceae</taxon>
        <taxon>Thalassospira</taxon>
    </lineage>
</organism>
<keyword evidence="11" id="KW-0969">Cilium</keyword>
<dbReference type="InterPro" id="IPR053967">
    <property type="entry name" value="LlgE_F_G-like_D1"/>
</dbReference>
<dbReference type="GO" id="GO:0071978">
    <property type="term" value="P:bacterial-type flagellum-dependent swarming motility"/>
    <property type="evidence" value="ECO:0007669"/>
    <property type="project" value="TreeGrafter"/>
</dbReference>
<dbReference type="NCBIfam" id="TIGR02488">
    <property type="entry name" value="flgG_G_neg"/>
    <property type="match status" value="1"/>
</dbReference>
<dbReference type="Pfam" id="PF06429">
    <property type="entry name" value="Flg_bbr_C"/>
    <property type="match status" value="1"/>
</dbReference>
<comment type="subcellular location">
    <subcellularLocation>
        <location evidence="1 7">Bacterial flagellum basal body</location>
    </subcellularLocation>
</comment>
<keyword evidence="11" id="KW-0966">Cell projection</keyword>